<evidence type="ECO:0000256" key="1">
    <source>
        <dbReference type="SAM" id="SignalP"/>
    </source>
</evidence>
<feature type="signal peptide" evidence="1">
    <location>
        <begin position="1"/>
        <end position="19"/>
    </location>
</feature>
<name>A0A1I5VYP8_9RHOB</name>
<evidence type="ECO:0008006" key="4">
    <source>
        <dbReference type="Google" id="ProtNLM"/>
    </source>
</evidence>
<proteinExistence type="predicted"/>
<gene>
    <name evidence="2" type="ORF">SAMN05421853_10228</name>
</gene>
<dbReference type="Proteomes" id="UP000243106">
    <property type="component" value="Unassembled WGS sequence"/>
</dbReference>
<evidence type="ECO:0000313" key="2">
    <source>
        <dbReference type="EMBL" id="SFQ12605.1"/>
    </source>
</evidence>
<dbReference type="AlphaFoldDB" id="A0A1I5VYP8"/>
<protein>
    <recommendedName>
        <fullName evidence="4">HdeA/HdeB family protein</fullName>
    </recommendedName>
</protein>
<organism evidence="2 3">
    <name type="scientific">Roseivivax halotolerans</name>
    <dbReference type="NCBI Taxonomy" id="93684"/>
    <lineage>
        <taxon>Bacteria</taxon>
        <taxon>Pseudomonadati</taxon>
        <taxon>Pseudomonadota</taxon>
        <taxon>Alphaproteobacteria</taxon>
        <taxon>Rhodobacterales</taxon>
        <taxon>Roseobacteraceae</taxon>
        <taxon>Roseivivax</taxon>
    </lineage>
</organism>
<dbReference type="RefSeq" id="WP_093009317.1">
    <property type="nucleotide sequence ID" value="NZ_FOXV01000002.1"/>
</dbReference>
<keyword evidence="3" id="KW-1185">Reference proteome</keyword>
<reference evidence="3" key="1">
    <citation type="submission" date="2016-10" db="EMBL/GenBank/DDBJ databases">
        <authorList>
            <person name="Varghese N."/>
            <person name="Submissions S."/>
        </authorList>
    </citation>
    <scope>NUCLEOTIDE SEQUENCE [LARGE SCALE GENOMIC DNA]</scope>
    <source>
        <strain evidence="3">JCM 10271</strain>
    </source>
</reference>
<feature type="chain" id="PRO_5017177515" description="HdeA/HdeB family protein" evidence="1">
    <location>
        <begin position="20"/>
        <end position="98"/>
    </location>
</feature>
<keyword evidence="1" id="KW-0732">Signal</keyword>
<dbReference type="EMBL" id="FOXV01000002">
    <property type="protein sequence ID" value="SFQ12605.1"/>
    <property type="molecule type" value="Genomic_DNA"/>
</dbReference>
<dbReference type="STRING" id="93684.SAMN05421853_10228"/>
<evidence type="ECO:0000313" key="3">
    <source>
        <dbReference type="Proteomes" id="UP000243106"/>
    </source>
</evidence>
<accession>A0A1I5VYP8</accession>
<sequence>MRTAIAAIALSSLATPILAQDAGSECGVQSDIVMQVVEARQSGDSRQAAQAKVSGELTGSAEKYVSVVPQISEWIYSLPEDQLGPEVGESWAAQCENM</sequence>